<reference evidence="2" key="1">
    <citation type="submission" date="2019-11" db="EMBL/GenBank/DDBJ databases">
        <authorList>
            <person name="Feng L."/>
        </authorList>
    </citation>
    <scope>NUCLEOTIDE SEQUENCE</scope>
    <source>
        <strain evidence="2">CbolteaeLFYP116</strain>
    </source>
</reference>
<feature type="region of interest" description="Disordered" evidence="1">
    <location>
        <begin position="1"/>
        <end position="29"/>
    </location>
</feature>
<evidence type="ECO:0000256" key="1">
    <source>
        <dbReference type="SAM" id="MobiDB-lite"/>
    </source>
</evidence>
<evidence type="ECO:0000313" key="2">
    <source>
        <dbReference type="EMBL" id="VYT57277.1"/>
    </source>
</evidence>
<organism evidence="2">
    <name type="scientific">Enterocloster bolteae</name>
    <dbReference type="NCBI Taxonomy" id="208479"/>
    <lineage>
        <taxon>Bacteria</taxon>
        <taxon>Bacillati</taxon>
        <taxon>Bacillota</taxon>
        <taxon>Clostridia</taxon>
        <taxon>Lachnospirales</taxon>
        <taxon>Lachnospiraceae</taxon>
        <taxon>Enterocloster</taxon>
    </lineage>
</organism>
<name>A0A6N2XTR6_9FIRM</name>
<accession>A0A6N2XTR6</accession>
<sequence>MRSELQGMSWHENDIMDQNANGDAKGNKV</sequence>
<dbReference type="AlphaFoldDB" id="A0A6N2XTR6"/>
<dbReference type="EMBL" id="CACRTF010000029">
    <property type="protein sequence ID" value="VYT57277.1"/>
    <property type="molecule type" value="Genomic_DNA"/>
</dbReference>
<gene>
    <name evidence="2" type="ORF">CBLFYP116_00337</name>
</gene>
<protein>
    <submittedName>
        <fullName evidence="2">Uncharacterized protein</fullName>
    </submittedName>
</protein>
<proteinExistence type="predicted"/>